<protein>
    <submittedName>
        <fullName evidence="2">Uncharacterized protein</fullName>
    </submittedName>
</protein>
<accession>A0A517Z9S4</accession>
<feature type="transmembrane region" description="Helical" evidence="1">
    <location>
        <begin position="38"/>
        <end position="59"/>
    </location>
</feature>
<keyword evidence="3" id="KW-1185">Reference proteome</keyword>
<dbReference type="AlphaFoldDB" id="A0A517Z9S4"/>
<keyword evidence="1" id="KW-1133">Transmembrane helix</keyword>
<dbReference type="Proteomes" id="UP000320496">
    <property type="component" value="Chromosome"/>
</dbReference>
<dbReference type="KEGG" id="mri:Mal4_35740"/>
<evidence type="ECO:0000256" key="1">
    <source>
        <dbReference type="SAM" id="Phobius"/>
    </source>
</evidence>
<dbReference type="RefSeq" id="WP_145370443.1">
    <property type="nucleotide sequence ID" value="NZ_CP036275.1"/>
</dbReference>
<proteinExistence type="predicted"/>
<feature type="transmembrane region" description="Helical" evidence="1">
    <location>
        <begin position="12"/>
        <end position="32"/>
    </location>
</feature>
<sequence length="98" mass="11150">MANLTNPRLIWIKGVLFLLLGLLASGILIARMTDFSTVALLAIAIWAFCRAYYFAFYVIERYVDPEYRFAGLIDFVRYAVLGRHSDRQDRATSDPTGP</sequence>
<name>A0A517Z9S4_9PLAN</name>
<gene>
    <name evidence="2" type="ORF">Mal4_35740</name>
</gene>
<dbReference type="EMBL" id="CP036275">
    <property type="protein sequence ID" value="QDU39237.1"/>
    <property type="molecule type" value="Genomic_DNA"/>
</dbReference>
<reference evidence="2 3" key="1">
    <citation type="submission" date="2019-02" db="EMBL/GenBank/DDBJ databases">
        <title>Deep-cultivation of Planctomycetes and their phenomic and genomic characterization uncovers novel biology.</title>
        <authorList>
            <person name="Wiegand S."/>
            <person name="Jogler M."/>
            <person name="Boedeker C."/>
            <person name="Pinto D."/>
            <person name="Vollmers J."/>
            <person name="Rivas-Marin E."/>
            <person name="Kohn T."/>
            <person name="Peeters S.H."/>
            <person name="Heuer A."/>
            <person name="Rast P."/>
            <person name="Oberbeckmann S."/>
            <person name="Bunk B."/>
            <person name="Jeske O."/>
            <person name="Meyerdierks A."/>
            <person name="Storesund J.E."/>
            <person name="Kallscheuer N."/>
            <person name="Luecker S."/>
            <person name="Lage O.M."/>
            <person name="Pohl T."/>
            <person name="Merkel B.J."/>
            <person name="Hornburger P."/>
            <person name="Mueller R.-W."/>
            <person name="Bruemmer F."/>
            <person name="Labrenz M."/>
            <person name="Spormann A.M."/>
            <person name="Op den Camp H."/>
            <person name="Overmann J."/>
            <person name="Amann R."/>
            <person name="Jetten M.S.M."/>
            <person name="Mascher T."/>
            <person name="Medema M.H."/>
            <person name="Devos D.P."/>
            <person name="Kaster A.-K."/>
            <person name="Ovreas L."/>
            <person name="Rohde M."/>
            <person name="Galperin M.Y."/>
            <person name="Jogler C."/>
        </authorList>
    </citation>
    <scope>NUCLEOTIDE SEQUENCE [LARGE SCALE GENOMIC DNA]</scope>
    <source>
        <strain evidence="2 3">Mal4</strain>
    </source>
</reference>
<organism evidence="2 3">
    <name type="scientific">Maioricimonas rarisocia</name>
    <dbReference type="NCBI Taxonomy" id="2528026"/>
    <lineage>
        <taxon>Bacteria</taxon>
        <taxon>Pseudomonadati</taxon>
        <taxon>Planctomycetota</taxon>
        <taxon>Planctomycetia</taxon>
        <taxon>Planctomycetales</taxon>
        <taxon>Planctomycetaceae</taxon>
        <taxon>Maioricimonas</taxon>
    </lineage>
</organism>
<evidence type="ECO:0000313" key="2">
    <source>
        <dbReference type="EMBL" id="QDU39237.1"/>
    </source>
</evidence>
<dbReference type="OrthoDB" id="286647at2"/>
<keyword evidence="1" id="KW-0472">Membrane</keyword>
<evidence type="ECO:0000313" key="3">
    <source>
        <dbReference type="Proteomes" id="UP000320496"/>
    </source>
</evidence>
<keyword evidence="1" id="KW-0812">Transmembrane</keyword>